<dbReference type="AlphaFoldDB" id="A0A094T9Q2"/>
<dbReference type="HOGENOM" id="CLU_221392_0_0_6"/>
<reference evidence="1 2" key="1">
    <citation type="submission" date="2018-06" db="EMBL/GenBank/DDBJ databases">
        <authorList>
            <consortium name="Pathogen Informatics"/>
            <person name="Doyle S."/>
        </authorList>
    </citation>
    <scope>NUCLEOTIDE SEQUENCE [LARGE SCALE GENOMIC DNA]</scope>
    <source>
        <strain evidence="1 2">NCTC10376</strain>
    </source>
</reference>
<dbReference type="EMBL" id="UGTW01000001">
    <property type="protein sequence ID" value="SUC16661.1"/>
    <property type="molecule type" value="Genomic_DNA"/>
</dbReference>
<organism evidence="1 2">
    <name type="scientific">Proteus vulgaris</name>
    <dbReference type="NCBI Taxonomy" id="585"/>
    <lineage>
        <taxon>Bacteria</taxon>
        <taxon>Pseudomonadati</taxon>
        <taxon>Pseudomonadota</taxon>
        <taxon>Gammaproteobacteria</taxon>
        <taxon>Enterobacterales</taxon>
        <taxon>Morganellaceae</taxon>
        <taxon>Proteus</taxon>
    </lineage>
</organism>
<proteinExistence type="predicted"/>
<dbReference type="Proteomes" id="UP000254331">
    <property type="component" value="Unassembled WGS sequence"/>
</dbReference>
<evidence type="ECO:0000313" key="1">
    <source>
        <dbReference type="EMBL" id="SUC16661.1"/>
    </source>
</evidence>
<evidence type="ECO:0000313" key="2">
    <source>
        <dbReference type="Proteomes" id="UP000254331"/>
    </source>
</evidence>
<sequence>MSNVRVLVGVMGLALCLLLASLSSVTVLVS</sequence>
<protein>
    <submittedName>
        <fullName evidence="1">Uncharacterized protein</fullName>
    </submittedName>
</protein>
<name>A0A094T9Q2_PROVU</name>
<accession>A0A094T9Q2</accession>
<gene>
    <name evidence="1" type="ORF">NCTC10376_02563</name>
</gene>